<proteinExistence type="inferred from homology"/>
<dbReference type="Proteomes" id="UP000288127">
    <property type="component" value="Unassembled WGS sequence"/>
</dbReference>
<organism evidence="10 11">
    <name type="scientific">Pseudidiomarina marina</name>
    <dbReference type="NCBI Taxonomy" id="502366"/>
    <lineage>
        <taxon>Bacteria</taxon>
        <taxon>Pseudomonadati</taxon>
        <taxon>Pseudomonadota</taxon>
        <taxon>Gammaproteobacteria</taxon>
        <taxon>Alteromonadales</taxon>
        <taxon>Idiomarinaceae</taxon>
        <taxon>Pseudidiomarina</taxon>
    </lineage>
</organism>
<evidence type="ECO:0000313" key="10">
    <source>
        <dbReference type="EMBL" id="RUO61314.1"/>
    </source>
</evidence>
<keyword evidence="6 7" id="KW-0676">Redox-active center</keyword>
<dbReference type="OrthoDB" id="12976at2"/>
<evidence type="ECO:0000259" key="9">
    <source>
        <dbReference type="Pfam" id="PF13098"/>
    </source>
</evidence>
<gene>
    <name evidence="10" type="ORF">CWI76_03335</name>
</gene>
<evidence type="ECO:0000256" key="2">
    <source>
        <dbReference type="ARBA" id="ARBA00009813"/>
    </source>
</evidence>
<dbReference type="AlphaFoldDB" id="A0A432YK32"/>
<name>A0A432YK32_9GAMM</name>
<dbReference type="InterPro" id="IPR051470">
    <property type="entry name" value="Thiol:disulfide_interchange"/>
</dbReference>
<dbReference type="PANTHER" id="PTHR35272:SF3">
    <property type="entry name" value="THIOL:DISULFIDE INTERCHANGE PROTEIN DSBC"/>
    <property type="match status" value="1"/>
</dbReference>
<dbReference type="InterPro" id="IPR009094">
    <property type="entry name" value="DiS-bond_isomerase_DsbC/G_N_sf"/>
</dbReference>
<dbReference type="InterPro" id="IPR012336">
    <property type="entry name" value="Thioredoxin-like_fold"/>
</dbReference>
<dbReference type="GO" id="GO:0016853">
    <property type="term" value="F:isomerase activity"/>
    <property type="evidence" value="ECO:0007669"/>
    <property type="project" value="UniProtKB-KW"/>
</dbReference>
<evidence type="ECO:0000259" key="8">
    <source>
        <dbReference type="Pfam" id="PF10411"/>
    </source>
</evidence>
<keyword evidence="3 7" id="KW-0732">Signal</keyword>
<dbReference type="InterPro" id="IPR036249">
    <property type="entry name" value="Thioredoxin-like_sf"/>
</dbReference>
<dbReference type="GO" id="GO:0042597">
    <property type="term" value="C:periplasmic space"/>
    <property type="evidence" value="ECO:0007669"/>
    <property type="project" value="UniProtKB-SubCell"/>
</dbReference>
<dbReference type="PANTHER" id="PTHR35272">
    <property type="entry name" value="THIOL:DISULFIDE INTERCHANGE PROTEIN DSBC-RELATED"/>
    <property type="match status" value="1"/>
</dbReference>
<dbReference type="SUPFAM" id="SSF54423">
    <property type="entry name" value="DsbC/DsbG N-terminal domain-like"/>
    <property type="match status" value="1"/>
</dbReference>
<feature type="chain" id="PRO_5018812091" description="Thiol:disulfide interchange protein" evidence="7">
    <location>
        <begin position="22"/>
        <end position="243"/>
    </location>
</feature>
<evidence type="ECO:0000313" key="11">
    <source>
        <dbReference type="Proteomes" id="UP000288127"/>
    </source>
</evidence>
<feature type="domain" description="Thioredoxin-like fold" evidence="9">
    <location>
        <begin position="118"/>
        <end position="241"/>
    </location>
</feature>
<dbReference type="Pfam" id="PF10411">
    <property type="entry name" value="DsbC_N"/>
    <property type="match status" value="1"/>
</dbReference>
<keyword evidence="11" id="KW-1185">Reference proteome</keyword>
<evidence type="ECO:0000256" key="4">
    <source>
        <dbReference type="ARBA" id="ARBA00022764"/>
    </source>
</evidence>
<dbReference type="CDD" id="cd03020">
    <property type="entry name" value="DsbA_DsbC_DsbG"/>
    <property type="match status" value="1"/>
</dbReference>
<dbReference type="Pfam" id="PF13098">
    <property type="entry name" value="Thioredoxin_2"/>
    <property type="match status" value="1"/>
</dbReference>
<dbReference type="Gene3D" id="3.40.30.10">
    <property type="entry name" value="Glutaredoxin"/>
    <property type="match status" value="1"/>
</dbReference>
<dbReference type="SUPFAM" id="SSF52833">
    <property type="entry name" value="Thioredoxin-like"/>
    <property type="match status" value="1"/>
</dbReference>
<evidence type="ECO:0000256" key="7">
    <source>
        <dbReference type="RuleBase" id="RU364038"/>
    </source>
</evidence>
<accession>A0A432YK32</accession>
<evidence type="ECO:0000256" key="6">
    <source>
        <dbReference type="ARBA" id="ARBA00023284"/>
    </source>
</evidence>
<evidence type="ECO:0000256" key="5">
    <source>
        <dbReference type="ARBA" id="ARBA00023157"/>
    </source>
</evidence>
<keyword evidence="4 7" id="KW-0574">Periplasm</keyword>
<reference evidence="11" key="1">
    <citation type="journal article" date="2018" name="Front. Microbiol.">
        <title>Genome-Based Analysis Reveals the Taxonomy and Diversity of the Family Idiomarinaceae.</title>
        <authorList>
            <person name="Liu Y."/>
            <person name="Lai Q."/>
            <person name="Shao Z."/>
        </authorList>
    </citation>
    <scope>NUCLEOTIDE SEQUENCE [LARGE SCALE GENOMIC DNA]</scope>
    <source>
        <strain evidence="11">PIM1</strain>
    </source>
</reference>
<keyword evidence="5" id="KW-1015">Disulfide bond</keyword>
<keyword evidence="10" id="KW-0413">Isomerase</keyword>
<comment type="caution">
    <text evidence="10">The sequence shown here is derived from an EMBL/GenBank/DDBJ whole genome shotgun (WGS) entry which is preliminary data.</text>
</comment>
<dbReference type="EMBL" id="PIPZ01000001">
    <property type="protein sequence ID" value="RUO61314.1"/>
    <property type="molecule type" value="Genomic_DNA"/>
</dbReference>
<comment type="similarity">
    <text evidence="2 7">Belongs to the thioredoxin family. DsbC subfamily.</text>
</comment>
<evidence type="ECO:0000256" key="3">
    <source>
        <dbReference type="ARBA" id="ARBA00022729"/>
    </source>
</evidence>
<evidence type="ECO:0000256" key="1">
    <source>
        <dbReference type="ARBA" id="ARBA00004418"/>
    </source>
</evidence>
<feature type="domain" description="Disulphide bond isomerase DsbC/G N-terminal" evidence="8">
    <location>
        <begin position="40"/>
        <end position="93"/>
    </location>
</feature>
<comment type="subcellular location">
    <subcellularLocation>
        <location evidence="1 7">Periplasm</location>
    </subcellularLocation>
</comment>
<feature type="signal peptide" evidence="7">
    <location>
        <begin position="1"/>
        <end position="21"/>
    </location>
</feature>
<dbReference type="NCBIfam" id="NF008129">
    <property type="entry name" value="PRK10877.1"/>
    <property type="match status" value="1"/>
</dbReference>
<dbReference type="PROSITE" id="PS51257">
    <property type="entry name" value="PROKAR_LIPOPROTEIN"/>
    <property type="match status" value="1"/>
</dbReference>
<dbReference type="InterPro" id="IPR018950">
    <property type="entry name" value="DiS-bond_isomerase_DsbC/G_N"/>
</dbReference>
<sequence>MKYLAVFGLSFLALACSPEQTATTAPNAQVADEEFDTSHMQRMGFVVESARPAHIDGLMEVITDQGLVYASKDGRHIVSGRIYEITGSEPNNVSEAVLEAMRVKDLAQVEDTVIEYTAPNEKHVIHVFTDTSCGYCRQLHERIDEYLALGISVRYLAWPRNGMQSNAASDLKNAWCADDPQAALSAAKNDETITSSSCNDPVAQHYALGHKFGVRGTPAIVFESGRMLPGYVPPERLAAELDK</sequence>
<dbReference type="InterPro" id="IPR033954">
    <property type="entry name" value="DiS-bond_Isoase_DsbC/G"/>
</dbReference>
<dbReference type="RefSeq" id="WP_126758940.1">
    <property type="nucleotide sequence ID" value="NZ_CP085233.1"/>
</dbReference>
<protein>
    <recommendedName>
        <fullName evidence="7">Thiol:disulfide interchange protein</fullName>
    </recommendedName>
</protein>
<comment type="function">
    <text evidence="7">Required for disulfide bond formation in some periplasmic proteins. Acts by transferring its disulfide bond to other proteins and is reduced in the process.</text>
</comment>
<dbReference type="Gene3D" id="3.10.450.70">
    <property type="entry name" value="Disulphide bond isomerase, DsbC/G, N-terminal"/>
    <property type="match status" value="1"/>
</dbReference>